<accession>A0ABD3PAH0</accession>
<feature type="coiled-coil region" evidence="1">
    <location>
        <begin position="112"/>
        <end position="146"/>
    </location>
</feature>
<evidence type="ECO:0000256" key="1">
    <source>
        <dbReference type="SAM" id="Coils"/>
    </source>
</evidence>
<feature type="transmembrane region" description="Helical" evidence="2">
    <location>
        <begin position="82"/>
        <end position="103"/>
    </location>
</feature>
<comment type="caution">
    <text evidence="3">The sequence shown here is derived from an EMBL/GenBank/DDBJ whole genome shotgun (WGS) entry which is preliminary data.</text>
</comment>
<name>A0ABD3PAH0_9STRA</name>
<dbReference type="Proteomes" id="UP001530400">
    <property type="component" value="Unassembled WGS sequence"/>
</dbReference>
<organism evidence="3 4">
    <name type="scientific">Cyclotella atomus</name>
    <dbReference type="NCBI Taxonomy" id="382360"/>
    <lineage>
        <taxon>Eukaryota</taxon>
        <taxon>Sar</taxon>
        <taxon>Stramenopiles</taxon>
        <taxon>Ochrophyta</taxon>
        <taxon>Bacillariophyta</taxon>
        <taxon>Coscinodiscophyceae</taxon>
        <taxon>Thalassiosirophycidae</taxon>
        <taxon>Stephanodiscales</taxon>
        <taxon>Stephanodiscaceae</taxon>
        <taxon>Cyclotella</taxon>
    </lineage>
</organism>
<feature type="transmembrane region" description="Helical" evidence="2">
    <location>
        <begin position="56"/>
        <end position="76"/>
    </location>
</feature>
<gene>
    <name evidence="3" type="ORF">ACHAWO_012184</name>
</gene>
<evidence type="ECO:0000256" key="2">
    <source>
        <dbReference type="SAM" id="Phobius"/>
    </source>
</evidence>
<evidence type="ECO:0008006" key="5">
    <source>
        <dbReference type="Google" id="ProtNLM"/>
    </source>
</evidence>
<keyword evidence="1" id="KW-0175">Coiled coil</keyword>
<keyword evidence="2" id="KW-1133">Transmembrane helix</keyword>
<protein>
    <recommendedName>
        <fullName evidence="5">F-box domain-containing protein</fullName>
    </recommendedName>
</protein>
<evidence type="ECO:0000313" key="3">
    <source>
        <dbReference type="EMBL" id="KAL3784341.1"/>
    </source>
</evidence>
<dbReference type="EMBL" id="JALLPJ020000731">
    <property type="protein sequence ID" value="KAL3784341.1"/>
    <property type="molecule type" value="Genomic_DNA"/>
</dbReference>
<sequence>MFSRRLFIAGAEVTPLPSAGLSEPLIEKTLGGKDHKVFTDADEEEADTACTFVYELMFIIMTITVLTASVFIVTAPGSDIEVVAQVFTIVAGSFGIINSIRVLRGRFSLANERDIKSSIQELRKQAAQLEETMPILTQAVNQLTAEADLMTRFENDLEAITSQQGYRVDDVVDLVIDNDMTLEKQKINLRMIAVFYVAKLFFNEDVNVSLERVRVLIHRLQLELNPRGIEVNSEMLEDLVKRRGIYGLLQFCSKFLFSSIDKYERGDEMEMFLLQSMFTRGSVRGARGLKPLLANIKSPEPRNAVSRRVRMELALRLPAKKGAKPPMPREITFQPDIIDEEMNIEGLHEPLDEQRTSSFSPKSGKKRAKWETLDAMEEVNPVLNELPDAPMSLIAEYLDKTQRALLCVAMSAPASSWGKHQWKVKPHYAAKTILSAQLAEKLQKTHNDEYPSLEPWQVFDFATASPLLTDTLLGGMLVCIDAVHKVKVLKLTYCYKVTGSGLEVLRNSRVLEQIDLSLVDTHELPTIPNETMISVDEVVPILDFMIQNSNSLKQIQIPKRWQEDRRPLLSQFLSRFDQILRDRQLTCSICNNLCQPNPAFPIVVQRGESYGLQYYTCYKCLNNFCSDPDHNFNFCQRCKKKFCPACIPVLECQECQEMACHMCTQVQPCDECNRVSCSNCVPVVHCEFCKRSRCMDCSEYLMCSDDACGKINCFECVPSDPGDPRFVYQCYDCEGEFCGTCDPLEQCEDDMGDYCTDCHKARCNRTELRAELRRRSQEGDTTRPKCWRKYEKPNASKRIARRRS</sequence>
<dbReference type="AlphaFoldDB" id="A0ABD3PAH0"/>
<keyword evidence="2" id="KW-0472">Membrane</keyword>
<reference evidence="3 4" key="1">
    <citation type="submission" date="2024-10" db="EMBL/GenBank/DDBJ databases">
        <title>Updated reference genomes for cyclostephanoid diatoms.</title>
        <authorList>
            <person name="Roberts W.R."/>
            <person name="Alverson A.J."/>
        </authorList>
    </citation>
    <scope>NUCLEOTIDE SEQUENCE [LARGE SCALE GENOMIC DNA]</scope>
    <source>
        <strain evidence="3 4">AJA010-31</strain>
    </source>
</reference>
<evidence type="ECO:0000313" key="4">
    <source>
        <dbReference type="Proteomes" id="UP001530400"/>
    </source>
</evidence>
<keyword evidence="4" id="KW-1185">Reference proteome</keyword>
<proteinExistence type="predicted"/>
<keyword evidence="2" id="KW-0812">Transmembrane</keyword>